<evidence type="ECO:0008006" key="3">
    <source>
        <dbReference type="Google" id="ProtNLM"/>
    </source>
</evidence>
<evidence type="ECO:0000313" key="2">
    <source>
        <dbReference type="Proteomes" id="UP000325292"/>
    </source>
</evidence>
<evidence type="ECO:0000313" key="1">
    <source>
        <dbReference type="EMBL" id="AUW94916.1"/>
    </source>
</evidence>
<name>A0ABM6RU59_9FIRM</name>
<dbReference type="EMBL" id="CP019454">
    <property type="protein sequence ID" value="AUW94916.1"/>
    <property type="molecule type" value="Genomic_DNA"/>
</dbReference>
<gene>
    <name evidence="1" type="ORF">BXT84_13940</name>
</gene>
<sequence>MSISCGLEQLAAHQAIHTSVTADLDAAMRLLHVSMRSGSHNEAYELAGVIVTIWTERELWHVHTEEAALYRHIPAMAPLQRDHDLMEQWVCEARSALEREGQVSAFVLSRLEALAALLHTHNQEELRQLRLSLHDPL</sequence>
<proteinExistence type="predicted"/>
<dbReference type="Proteomes" id="UP000325292">
    <property type="component" value="Chromosome"/>
</dbReference>
<organism evidence="1 2">
    <name type="scientific">Sulfobacillus thermotolerans</name>
    <dbReference type="NCBI Taxonomy" id="338644"/>
    <lineage>
        <taxon>Bacteria</taxon>
        <taxon>Bacillati</taxon>
        <taxon>Bacillota</taxon>
        <taxon>Clostridia</taxon>
        <taxon>Eubacteriales</taxon>
        <taxon>Clostridiales Family XVII. Incertae Sedis</taxon>
        <taxon>Sulfobacillus</taxon>
    </lineage>
</organism>
<reference evidence="1 2" key="1">
    <citation type="journal article" date="2019" name="Sci. Rep.">
        <title>Sulfobacillus thermotolerans: new insights into resistance and metabolic capacities of acidophilic chemolithotrophs.</title>
        <authorList>
            <person name="Panyushkina A.E."/>
            <person name="Babenko V.V."/>
            <person name="Nikitina A.S."/>
            <person name="Selezneva O.V."/>
            <person name="Tsaplina I.A."/>
            <person name="Letarova M.A."/>
            <person name="Kostryukova E.S."/>
            <person name="Letarov A.V."/>
        </authorList>
    </citation>
    <scope>NUCLEOTIDE SEQUENCE [LARGE SCALE GENOMIC DNA]</scope>
    <source>
        <strain evidence="1 2">Kr1</strain>
    </source>
</reference>
<accession>A0ABM6RU59</accession>
<protein>
    <recommendedName>
        <fullName evidence="3">Hemerythrin-like domain-containing protein</fullName>
    </recommendedName>
</protein>
<keyword evidence="2" id="KW-1185">Reference proteome</keyword>